<dbReference type="Pfam" id="PF13616">
    <property type="entry name" value="Rotamase_3"/>
    <property type="match status" value="1"/>
</dbReference>
<feature type="domain" description="PpiC" evidence="13">
    <location>
        <begin position="269"/>
        <end position="366"/>
    </location>
</feature>
<evidence type="ECO:0000256" key="8">
    <source>
        <dbReference type="ARBA" id="ARBA00038408"/>
    </source>
</evidence>
<evidence type="ECO:0000256" key="1">
    <source>
        <dbReference type="ARBA" id="ARBA00004382"/>
    </source>
</evidence>
<dbReference type="SUPFAM" id="SSF109998">
    <property type="entry name" value="Triger factor/SurA peptide-binding domain-like"/>
    <property type="match status" value="1"/>
</dbReference>
<dbReference type="Proteomes" id="UP000009073">
    <property type="component" value="Chromosome"/>
</dbReference>
<dbReference type="RefSeq" id="WP_012729312.1">
    <property type="nucleotide sequence ID" value="NC_012691.1"/>
</dbReference>
<evidence type="ECO:0000256" key="5">
    <source>
        <dbReference type="ARBA" id="ARBA00022989"/>
    </source>
</evidence>
<evidence type="ECO:0000256" key="3">
    <source>
        <dbReference type="ARBA" id="ARBA00022519"/>
    </source>
</evidence>
<dbReference type="InterPro" id="IPR027304">
    <property type="entry name" value="Trigger_fact/SurA_dom_sf"/>
</dbReference>
<sequence>MLMDKLRDGAQGRVAKIIFWLIILSFALAGVGSYINSPASNDPAVVDDEVISAQTLEQSYQNERARMQAQYGEAAAQLLDNPQYLAQLKKSVLERLVNQSLLNNKALNAGVRLSDEQVKDVIRQMPEFQTDNKFDNQKFTTALSRVGYTPESFANSMRQDLIRQYWLDGILTTEFALPAEVSRLDALYQQKRDVKMITIPVETFSKQITVTDQDVDAFYKAHSNEFMQSEQVKLNYIVLNSADLAKTIQPADSELKAYYQQHAELFTEPARRKVSHILITDKDDNAAQKKADELLAKLKSGTDFTQLAKTESADTLSARQGGELDWFEKGVMDPAFETAAFALNQKNELSAVVKSAFGYHIIKLLDKQDAIETPYDKVVTIVRQKFVDEKAKELFADQQQKLSDIGFENPDSLDAVAEGLKLPLQKTDFIAAQQLPAEINVPAVKEQAFAEKLRDENTNSEVISVSDTVAVMLHVIDYKPSSAKPLSEVKDLVVAKLRATKAAEKAHTEAMALLEKVKAGQSIDEQLTKLNAKVEEKKGLARFGTDIPAPLAQAVFKLAKPADKVVSAGLYADEEGNQSVLVLEKVISAPETADAPLQQGLSEQLVKLKQEETYGALIEELRQKAKIKYAAVTPESAD</sequence>
<dbReference type="GO" id="GO:0003755">
    <property type="term" value="F:peptidyl-prolyl cis-trans isomerase activity"/>
    <property type="evidence" value="ECO:0007669"/>
    <property type="project" value="UniProtKB-KW"/>
</dbReference>
<evidence type="ECO:0000256" key="7">
    <source>
        <dbReference type="ARBA" id="ARBA00023186"/>
    </source>
</evidence>
<comment type="subcellular location">
    <subcellularLocation>
        <location evidence="1">Cell inner membrane</location>
        <topology evidence="1">Single-pass type II membrane protein</topology>
        <orientation evidence="1">Periplasmic side</orientation>
    </subcellularLocation>
</comment>
<dbReference type="Gene3D" id="1.10.4030.10">
    <property type="entry name" value="Porin chaperone SurA, peptide-binding domain"/>
    <property type="match status" value="1"/>
</dbReference>
<dbReference type="InterPro" id="IPR052029">
    <property type="entry name" value="PpiD_chaperone"/>
</dbReference>
<evidence type="ECO:0000256" key="9">
    <source>
        <dbReference type="ARBA" id="ARBA00040743"/>
    </source>
</evidence>
<proteinExistence type="inferred from homology"/>
<dbReference type="PROSITE" id="PS50198">
    <property type="entry name" value="PPIC_PPIASE_2"/>
    <property type="match status" value="1"/>
</dbReference>
<evidence type="ECO:0000313" key="14">
    <source>
        <dbReference type="EMBL" id="ACQ92713.1"/>
    </source>
</evidence>
<reference evidence="14 15" key="2">
    <citation type="journal article" date="2011" name="Stand. Genomic Sci.">
        <title>Complete genome sequence of Tolumonas auensis type strain (TA 4).</title>
        <authorList>
            <person name="Chertkov O."/>
            <person name="Copeland A."/>
            <person name="Lucas S."/>
            <person name="Lapidus A."/>
            <person name="Berry K.W."/>
            <person name="Detter J.C."/>
            <person name="Del Rio T.G."/>
            <person name="Hammon N."/>
            <person name="Dalin E."/>
            <person name="Tice H."/>
            <person name="Pitluck S."/>
            <person name="Richardson P."/>
            <person name="Bruce D."/>
            <person name="Goodwin L."/>
            <person name="Han C."/>
            <person name="Tapia R."/>
            <person name="Saunders E."/>
            <person name="Schmutz J."/>
            <person name="Brettin T."/>
            <person name="Larimer F."/>
            <person name="Land M."/>
            <person name="Hauser L."/>
            <person name="Spring S."/>
            <person name="Rohde M."/>
            <person name="Kyrpides N.C."/>
            <person name="Ivanova N."/>
            <person name="Goker M."/>
            <person name="Beller H.R."/>
            <person name="Klenk H.P."/>
            <person name="Woyke T."/>
        </authorList>
    </citation>
    <scope>NUCLEOTIDE SEQUENCE [LARGE SCALE GENOMIC DNA]</scope>
    <source>
        <strain evidence="15">DSM 9187 / TA4</strain>
    </source>
</reference>
<dbReference type="InterPro" id="IPR046357">
    <property type="entry name" value="PPIase_dom_sf"/>
</dbReference>
<keyword evidence="4 12" id="KW-0812">Transmembrane</keyword>
<evidence type="ECO:0000256" key="12">
    <source>
        <dbReference type="SAM" id="Phobius"/>
    </source>
</evidence>
<dbReference type="Pfam" id="PF13624">
    <property type="entry name" value="SurA_N_3"/>
    <property type="match status" value="1"/>
</dbReference>
<comment type="similarity">
    <text evidence="8">Belongs to the PpiD chaperone family.</text>
</comment>
<organism evidence="14 15">
    <name type="scientific">Tolumonas auensis (strain DSM 9187 / NBRC 110442 / TA 4)</name>
    <dbReference type="NCBI Taxonomy" id="595494"/>
    <lineage>
        <taxon>Bacteria</taxon>
        <taxon>Pseudomonadati</taxon>
        <taxon>Pseudomonadota</taxon>
        <taxon>Gammaproteobacteria</taxon>
        <taxon>Aeromonadales</taxon>
        <taxon>Aeromonadaceae</taxon>
        <taxon>Tolumonas</taxon>
    </lineage>
</organism>
<name>C4LDB7_TOLAT</name>
<evidence type="ECO:0000256" key="6">
    <source>
        <dbReference type="ARBA" id="ARBA00023136"/>
    </source>
</evidence>
<evidence type="ECO:0000313" key="15">
    <source>
        <dbReference type="Proteomes" id="UP000009073"/>
    </source>
</evidence>
<keyword evidence="11 14" id="KW-0413">Isomerase</keyword>
<keyword evidence="3" id="KW-0997">Cell inner membrane</keyword>
<dbReference type="PANTHER" id="PTHR47529:SF1">
    <property type="entry name" value="PERIPLASMIC CHAPERONE PPID"/>
    <property type="match status" value="1"/>
</dbReference>
<keyword evidence="15" id="KW-1185">Reference proteome</keyword>
<keyword evidence="2" id="KW-1003">Cell membrane</keyword>
<dbReference type="InterPro" id="IPR000297">
    <property type="entry name" value="PPIase_PpiC"/>
</dbReference>
<keyword evidence="5 12" id="KW-1133">Transmembrane helix</keyword>
<keyword evidence="6 12" id="KW-0472">Membrane</keyword>
<dbReference type="HOGENOM" id="CLU_023843_1_1_6"/>
<evidence type="ECO:0000256" key="10">
    <source>
        <dbReference type="ARBA" id="ARBA00042775"/>
    </source>
</evidence>
<dbReference type="STRING" id="595494.Tola_1087"/>
<dbReference type="eggNOG" id="COG0760">
    <property type="taxonomic scope" value="Bacteria"/>
</dbReference>
<gene>
    <name evidence="14" type="ordered locus">Tola_1087</name>
</gene>
<dbReference type="PANTHER" id="PTHR47529">
    <property type="entry name" value="PEPTIDYL-PROLYL CIS-TRANS ISOMERASE D"/>
    <property type="match status" value="1"/>
</dbReference>
<evidence type="ECO:0000259" key="13">
    <source>
        <dbReference type="PROSITE" id="PS50198"/>
    </source>
</evidence>
<dbReference type="SUPFAM" id="SSF54534">
    <property type="entry name" value="FKBP-like"/>
    <property type="match status" value="1"/>
</dbReference>
<dbReference type="AlphaFoldDB" id="C4LDB7"/>
<evidence type="ECO:0000256" key="11">
    <source>
        <dbReference type="PROSITE-ProRule" id="PRU00278"/>
    </source>
</evidence>
<accession>C4LDB7</accession>
<protein>
    <recommendedName>
        <fullName evidence="9">Periplasmic chaperone PpiD</fullName>
    </recommendedName>
    <alternativeName>
        <fullName evidence="10">Periplasmic folding chaperone</fullName>
    </alternativeName>
</protein>
<feature type="transmembrane region" description="Helical" evidence="12">
    <location>
        <begin position="14"/>
        <end position="35"/>
    </location>
</feature>
<dbReference type="EMBL" id="CP001616">
    <property type="protein sequence ID" value="ACQ92713.1"/>
    <property type="molecule type" value="Genomic_DNA"/>
</dbReference>
<dbReference type="Gene3D" id="3.10.50.40">
    <property type="match status" value="1"/>
</dbReference>
<evidence type="ECO:0000256" key="4">
    <source>
        <dbReference type="ARBA" id="ARBA00022692"/>
    </source>
</evidence>
<dbReference type="KEGG" id="tau:Tola_1087"/>
<dbReference type="OrthoDB" id="9812372at2"/>
<keyword evidence="11" id="KW-0697">Rotamase</keyword>
<reference evidence="15" key="1">
    <citation type="submission" date="2009-05" db="EMBL/GenBank/DDBJ databases">
        <title>Complete sequence of Tolumonas auensis DSM 9187.</title>
        <authorList>
            <consortium name="US DOE Joint Genome Institute"/>
            <person name="Lucas S."/>
            <person name="Copeland A."/>
            <person name="Lapidus A."/>
            <person name="Glavina del Rio T."/>
            <person name="Tice H."/>
            <person name="Bruce D."/>
            <person name="Goodwin L."/>
            <person name="Pitluck S."/>
            <person name="Chertkov O."/>
            <person name="Brettin T."/>
            <person name="Detter J.C."/>
            <person name="Han C."/>
            <person name="Larimer F."/>
            <person name="Land M."/>
            <person name="Hauser L."/>
            <person name="Kyrpides N."/>
            <person name="Mikhailova N."/>
            <person name="Spring S."/>
            <person name="Beller H."/>
        </authorList>
    </citation>
    <scope>NUCLEOTIDE SEQUENCE [LARGE SCALE GENOMIC DNA]</scope>
    <source>
        <strain evidence="15">DSM 9187 / TA4</strain>
    </source>
</reference>
<dbReference type="GO" id="GO:0005886">
    <property type="term" value="C:plasma membrane"/>
    <property type="evidence" value="ECO:0007669"/>
    <property type="project" value="UniProtKB-SubCell"/>
</dbReference>
<evidence type="ECO:0000256" key="2">
    <source>
        <dbReference type="ARBA" id="ARBA00022475"/>
    </source>
</evidence>
<keyword evidence="7" id="KW-0143">Chaperone</keyword>